<name>A0A5N0T3W5_9GAMM</name>
<accession>A0A5N0T3W5</accession>
<dbReference type="InterPro" id="IPR024775">
    <property type="entry name" value="DinB-like"/>
</dbReference>
<dbReference type="Pfam" id="PF12867">
    <property type="entry name" value="DinB_2"/>
    <property type="match status" value="1"/>
</dbReference>
<feature type="domain" description="DinB-like" evidence="5">
    <location>
        <begin position="21"/>
        <end position="155"/>
    </location>
</feature>
<dbReference type="InterPro" id="IPR005532">
    <property type="entry name" value="SUMF_dom"/>
</dbReference>
<dbReference type="PANTHER" id="PTHR23150">
    <property type="entry name" value="SULFATASE MODIFYING FACTOR 1, 2"/>
    <property type="match status" value="1"/>
</dbReference>
<dbReference type="GO" id="GO:0052699">
    <property type="term" value="P:ergothioneine biosynthetic process"/>
    <property type="evidence" value="ECO:0007669"/>
    <property type="project" value="InterPro"/>
</dbReference>
<dbReference type="Gene3D" id="3.90.1580.10">
    <property type="entry name" value="paralog of FGE (formylglycine-generating enzyme)"/>
    <property type="match status" value="2"/>
</dbReference>
<dbReference type="InterPro" id="IPR034660">
    <property type="entry name" value="DinB/YfiT-like"/>
</dbReference>
<dbReference type="SUPFAM" id="SSF56436">
    <property type="entry name" value="C-type lectin-like"/>
    <property type="match status" value="1"/>
</dbReference>
<keyword evidence="2" id="KW-0408">Iron</keyword>
<evidence type="ECO:0000313" key="7">
    <source>
        <dbReference type="Proteomes" id="UP000325372"/>
    </source>
</evidence>
<protein>
    <submittedName>
        <fullName evidence="6">Ergothioneine biosynthesis protein EgtB</fullName>
    </submittedName>
</protein>
<evidence type="ECO:0000259" key="5">
    <source>
        <dbReference type="Pfam" id="PF12867"/>
    </source>
</evidence>
<evidence type="ECO:0000256" key="1">
    <source>
        <dbReference type="ARBA" id="ARBA00023002"/>
    </source>
</evidence>
<dbReference type="EMBL" id="VYXP01000012">
    <property type="protein sequence ID" value="KAA9129755.1"/>
    <property type="molecule type" value="Genomic_DNA"/>
</dbReference>
<dbReference type="AlphaFoldDB" id="A0A5N0T3W5"/>
<evidence type="ECO:0000256" key="3">
    <source>
        <dbReference type="ARBA" id="ARBA00037882"/>
    </source>
</evidence>
<evidence type="ECO:0000256" key="2">
    <source>
        <dbReference type="ARBA" id="ARBA00023004"/>
    </source>
</evidence>
<evidence type="ECO:0000259" key="4">
    <source>
        <dbReference type="Pfam" id="PF03781"/>
    </source>
</evidence>
<dbReference type="InterPro" id="IPR016187">
    <property type="entry name" value="CTDL_fold"/>
</dbReference>
<dbReference type="SUPFAM" id="SSF109854">
    <property type="entry name" value="DinB/YfiT-like putative metalloenzymes"/>
    <property type="match status" value="1"/>
</dbReference>
<organism evidence="6 7">
    <name type="scientific">Marinihelvus fidelis</name>
    <dbReference type="NCBI Taxonomy" id="2613842"/>
    <lineage>
        <taxon>Bacteria</taxon>
        <taxon>Pseudomonadati</taxon>
        <taxon>Pseudomonadota</taxon>
        <taxon>Gammaproteobacteria</taxon>
        <taxon>Chromatiales</taxon>
        <taxon>Wenzhouxiangellaceae</taxon>
        <taxon>Marinihelvus</taxon>
    </lineage>
</organism>
<feature type="domain" description="Sulfatase-modifying factor enzyme-like" evidence="4">
    <location>
        <begin position="334"/>
        <end position="402"/>
    </location>
</feature>
<evidence type="ECO:0000313" key="6">
    <source>
        <dbReference type="EMBL" id="KAA9129755.1"/>
    </source>
</evidence>
<dbReference type="NCBIfam" id="TIGR03440">
    <property type="entry name" value="egtB_TIGR03440"/>
    <property type="match status" value="1"/>
</dbReference>
<dbReference type="InterPro" id="IPR042095">
    <property type="entry name" value="SUMF_sf"/>
</dbReference>
<comment type="pathway">
    <text evidence="3">Amino-acid biosynthesis; ergothioneine biosynthesis.</text>
</comment>
<reference evidence="6 7" key="1">
    <citation type="submission" date="2019-09" db="EMBL/GenBank/DDBJ databases">
        <title>Wenzhouxiangella sp. Genome sequencing and assembly.</title>
        <authorList>
            <person name="Zhang R."/>
        </authorList>
    </citation>
    <scope>NUCLEOTIDE SEQUENCE [LARGE SCALE GENOMIC DNA]</scope>
    <source>
        <strain evidence="6 7">W260</strain>
    </source>
</reference>
<gene>
    <name evidence="6" type="ORF">F3N42_14555</name>
</gene>
<dbReference type="InterPro" id="IPR017806">
    <property type="entry name" value="EgtB"/>
</dbReference>
<dbReference type="RefSeq" id="WP_150865348.1">
    <property type="nucleotide sequence ID" value="NZ_VYXP01000012.1"/>
</dbReference>
<dbReference type="Proteomes" id="UP000325372">
    <property type="component" value="Unassembled WGS sequence"/>
</dbReference>
<dbReference type="PANTHER" id="PTHR23150:SF36">
    <property type="entry name" value="HERCYNINE OXYGENASE"/>
    <property type="match status" value="1"/>
</dbReference>
<dbReference type="InterPro" id="IPR051043">
    <property type="entry name" value="Sulfatase_Mod_Factor_Kinase"/>
</dbReference>
<feature type="domain" description="Sulfatase-modifying factor enzyme-like" evidence="4">
    <location>
        <begin position="196"/>
        <end position="326"/>
    </location>
</feature>
<keyword evidence="7" id="KW-1185">Reference proteome</keyword>
<proteinExistence type="predicted"/>
<keyword evidence="1" id="KW-0560">Oxidoreductase</keyword>
<sequence>MPQPKPTRTQTLADPTTLLAQYQTTRAHTEALAAPLSPEDQMIQSMPDASPTKWHLGHTTWFFETFVLCEHKKGHTPFDEAHKVLFNSYYNGVGEQYPRPKRGMMSRPPLERVMEWRQATDQAMEELLTQASQEQMKAIAPLVTLGIHHEQQHQELLLTDIKHGLWQNPTWPAMFNHDAPAPAAPTKDDTTNAWQTLPEGQYTIGHQGEGFAFDNEGPAHTVHLQAAQLATHPVTNHEWLQFMEDGGYNNALLWLSDGWAWRQQHGITTPLYWRKAEDGQWRHFTLRGDQPLPGAEPVTHISYYEADAYARWQGKRLPTEFEWEATRPKNVTNWEWTASAYAPYPGYQPSKGAVGEYNGKFMINQMVLKGKSGATAPNHSRPSYRNFFYPDARWQFTGLRLAQTPT</sequence>
<dbReference type="Pfam" id="PF03781">
    <property type="entry name" value="FGE-sulfatase"/>
    <property type="match status" value="2"/>
</dbReference>
<comment type="caution">
    <text evidence="6">The sequence shown here is derived from an EMBL/GenBank/DDBJ whole genome shotgun (WGS) entry which is preliminary data.</text>
</comment>